<accession>A0ABQ0D6D1</accession>
<dbReference type="Proteomes" id="UP001562457">
    <property type="component" value="Unassembled WGS sequence"/>
</dbReference>
<keyword evidence="3" id="KW-1185">Reference proteome</keyword>
<evidence type="ECO:0008006" key="4">
    <source>
        <dbReference type="Google" id="ProtNLM"/>
    </source>
</evidence>
<evidence type="ECO:0000256" key="1">
    <source>
        <dbReference type="SAM" id="MobiDB-lite"/>
    </source>
</evidence>
<gene>
    <name evidence="2" type="ORF">NHP164001_19210</name>
</gene>
<sequence>MKTYELVPKLNDNKQPIKENGQPVFVKQYLSKPTLETTTLYHVSQFDNLDHSKFKEKNMENVEKLRYENRNTAKEPKIEKQLHQIGLHDKTRIALHEYLNAQSKGIDYKVPLIAKTRTDMQLENQKQQNKAQPKKKGMEK</sequence>
<dbReference type="EMBL" id="BAAFHN010000076">
    <property type="protein sequence ID" value="GAB0173899.1"/>
    <property type="molecule type" value="Genomic_DNA"/>
</dbReference>
<evidence type="ECO:0000313" key="2">
    <source>
        <dbReference type="EMBL" id="GAB0173899.1"/>
    </source>
</evidence>
<evidence type="ECO:0000313" key="3">
    <source>
        <dbReference type="Proteomes" id="UP001562457"/>
    </source>
</evidence>
<feature type="region of interest" description="Disordered" evidence="1">
    <location>
        <begin position="119"/>
        <end position="140"/>
    </location>
</feature>
<dbReference type="RefSeq" id="WP_369607847.1">
    <property type="nucleotide sequence ID" value="NZ_BAAFHN010000076.1"/>
</dbReference>
<organism evidence="2 3">
    <name type="scientific">Helicobacter trogontum</name>
    <dbReference type="NCBI Taxonomy" id="50960"/>
    <lineage>
        <taxon>Bacteria</taxon>
        <taxon>Pseudomonadati</taxon>
        <taxon>Campylobacterota</taxon>
        <taxon>Epsilonproteobacteria</taxon>
        <taxon>Campylobacterales</taxon>
        <taxon>Helicobacteraceae</taxon>
        <taxon>Helicobacter</taxon>
    </lineage>
</organism>
<proteinExistence type="predicted"/>
<comment type="caution">
    <text evidence="2">The sequence shown here is derived from an EMBL/GenBank/DDBJ whole genome shotgun (WGS) entry which is preliminary data.</text>
</comment>
<name>A0ABQ0D6D1_9HELI</name>
<reference evidence="2 3" key="1">
    <citation type="submission" date="2024-06" db="EMBL/GenBank/DDBJ databases">
        <title>Draft genome sequence of Helicobacter trogontum NHP16-4001.</title>
        <authorList>
            <person name="Rimbara E."/>
            <person name="Suzuki M."/>
        </authorList>
    </citation>
    <scope>NUCLEOTIDE SEQUENCE [LARGE SCALE GENOMIC DNA]</scope>
    <source>
        <strain evidence="2 3">NHP16-4001</strain>
    </source>
</reference>
<protein>
    <recommendedName>
        <fullName evidence="4">DUF3519 domain-containing protein</fullName>
    </recommendedName>
</protein>